<name>A0AAE4NV49_9EURY</name>
<dbReference type="Pfam" id="PF02774">
    <property type="entry name" value="Semialdhyde_dhC"/>
    <property type="match status" value="1"/>
</dbReference>
<dbReference type="EC" id="1.2.1.11" evidence="6"/>
<feature type="active site" description="Proton acceptor" evidence="4">
    <location>
        <position position="234"/>
    </location>
</feature>
<dbReference type="SUPFAM" id="SSF55347">
    <property type="entry name" value="Glyceraldehyde-3-phosphate dehydrogenase-like, C-terminal domain"/>
    <property type="match status" value="1"/>
</dbReference>
<evidence type="ECO:0000256" key="2">
    <source>
        <dbReference type="ARBA" id="ARBA00022857"/>
    </source>
</evidence>
<proteinExistence type="inferred from homology"/>
<sequence>MRVAVLGATGTVGRTFVRLLSGHPWFELSKVVASEKSAGKAYGEVVEDSPEEFEELEIVSLSDFIKDPDVDLVFNALPASLSLEIEERLAEKIPVFTNARVHRYDDDVPILVPEVNGEHLELIEVQRARRNWEGFIVTTPNCSTAILTVSLAPLREFGIKRINVATMQAISGAGFSGLSALAIQDNVIPLIDGEEWKIENESRKILGKLRGERIEPASFSISAIATRVPVLHGHTEAVFLELERGDVDDIKEAFDSFDPLRKLDLPSYEKPLVYTDVPQPRLHRNRGKGLTVTVGRVEKGENGFKYVVTGHNLVRGAAGGSILNAELAYRLGYLK</sequence>
<dbReference type="GO" id="GO:0051287">
    <property type="term" value="F:NAD binding"/>
    <property type="evidence" value="ECO:0007669"/>
    <property type="project" value="InterPro"/>
</dbReference>
<dbReference type="AlphaFoldDB" id="A0AAE4NV49"/>
<keyword evidence="7" id="KW-1185">Reference proteome</keyword>
<evidence type="ECO:0000259" key="5">
    <source>
        <dbReference type="SMART" id="SM00859"/>
    </source>
</evidence>
<dbReference type="SUPFAM" id="SSF51735">
    <property type="entry name" value="NAD(P)-binding Rossmann-fold domains"/>
    <property type="match status" value="1"/>
</dbReference>
<evidence type="ECO:0000256" key="4">
    <source>
        <dbReference type="PIRSR" id="PIRSR000148-1"/>
    </source>
</evidence>
<dbReference type="CDD" id="cd18130">
    <property type="entry name" value="ASADH_C_arch_fung_like"/>
    <property type="match status" value="1"/>
</dbReference>
<dbReference type="GO" id="GO:0009086">
    <property type="term" value="P:methionine biosynthetic process"/>
    <property type="evidence" value="ECO:0007669"/>
    <property type="project" value="TreeGrafter"/>
</dbReference>
<dbReference type="GO" id="GO:0050661">
    <property type="term" value="F:NADP binding"/>
    <property type="evidence" value="ECO:0007669"/>
    <property type="project" value="InterPro"/>
</dbReference>
<reference evidence="6 7" key="1">
    <citation type="submission" date="2023-08" db="EMBL/GenBank/DDBJ databases">
        <title>Draft genome sequence of Thermococcus waiotapuensis WT1T, a thermophilic sulphur-dependent archaeon from order Thermococcales.</title>
        <authorList>
            <person name="Manners S.H."/>
            <person name="Carere C.R."/>
            <person name="Dhami M.K."/>
            <person name="Dobson R.C.J."/>
            <person name="Stott M.B."/>
        </authorList>
    </citation>
    <scope>NUCLEOTIDE SEQUENCE [LARGE SCALE GENOMIC DNA]</scope>
    <source>
        <strain evidence="6 7">WT1</strain>
    </source>
</reference>
<dbReference type="GO" id="GO:0046983">
    <property type="term" value="F:protein dimerization activity"/>
    <property type="evidence" value="ECO:0007669"/>
    <property type="project" value="InterPro"/>
</dbReference>
<dbReference type="CDD" id="cd02315">
    <property type="entry name" value="ScASADH_like_N"/>
    <property type="match status" value="1"/>
</dbReference>
<dbReference type="Proteomes" id="UP001245683">
    <property type="component" value="Unassembled WGS sequence"/>
</dbReference>
<dbReference type="PANTHER" id="PTHR46718">
    <property type="entry name" value="ASPARTATE-SEMIALDEHYDE DEHYDROGENASE"/>
    <property type="match status" value="1"/>
</dbReference>
<accession>A0AAE4NV49</accession>
<dbReference type="SMART" id="SM00859">
    <property type="entry name" value="Semialdhyde_dh"/>
    <property type="match status" value="1"/>
</dbReference>
<dbReference type="Gene3D" id="3.30.360.10">
    <property type="entry name" value="Dihydrodipicolinate Reductase, domain 2"/>
    <property type="match status" value="1"/>
</dbReference>
<keyword evidence="2" id="KW-0521">NADP</keyword>
<dbReference type="Gene3D" id="3.40.50.720">
    <property type="entry name" value="NAD(P)-binding Rossmann-like Domain"/>
    <property type="match status" value="1"/>
</dbReference>
<protein>
    <submittedName>
        <fullName evidence="6">Aspartate-semialdehyde dehydrogenase</fullName>
        <ecNumber evidence="6">1.2.1.11</ecNumber>
    </submittedName>
</protein>
<dbReference type="NCBIfam" id="TIGR00978">
    <property type="entry name" value="asd_EA"/>
    <property type="match status" value="1"/>
</dbReference>
<dbReference type="Pfam" id="PF01118">
    <property type="entry name" value="Semialdhyde_dh"/>
    <property type="match status" value="1"/>
</dbReference>
<dbReference type="InterPro" id="IPR000534">
    <property type="entry name" value="Semialdehyde_DH_NAD-bd"/>
</dbReference>
<evidence type="ECO:0000313" key="7">
    <source>
        <dbReference type="Proteomes" id="UP001245683"/>
    </source>
</evidence>
<organism evidence="6 7">
    <name type="scientific">Thermococcus waiotapuensis</name>
    <dbReference type="NCBI Taxonomy" id="90909"/>
    <lineage>
        <taxon>Archaea</taxon>
        <taxon>Methanobacteriati</taxon>
        <taxon>Methanobacteriota</taxon>
        <taxon>Thermococci</taxon>
        <taxon>Thermococcales</taxon>
        <taxon>Thermococcaceae</taxon>
        <taxon>Thermococcus</taxon>
    </lineage>
</organism>
<evidence type="ECO:0000256" key="3">
    <source>
        <dbReference type="ARBA" id="ARBA00023002"/>
    </source>
</evidence>
<comment type="caution">
    <text evidence="6">The sequence shown here is derived from an EMBL/GenBank/DDBJ whole genome shotgun (WGS) entry which is preliminary data.</text>
</comment>
<feature type="active site" description="Acyl-thioester intermediate" evidence="4">
    <location>
        <position position="142"/>
    </location>
</feature>
<dbReference type="PANTHER" id="PTHR46718:SF1">
    <property type="entry name" value="ASPARTATE-SEMIALDEHYDE DEHYDROGENASE"/>
    <property type="match status" value="1"/>
</dbReference>
<dbReference type="InterPro" id="IPR005676">
    <property type="entry name" value="Asp_semi-ald_DH_pep-lack"/>
</dbReference>
<dbReference type="RefSeq" id="WP_315339726.1">
    <property type="nucleotide sequence ID" value="NZ_JAVDZE010000001.1"/>
</dbReference>
<evidence type="ECO:0000256" key="1">
    <source>
        <dbReference type="ARBA" id="ARBA00010584"/>
    </source>
</evidence>
<dbReference type="InterPro" id="IPR051823">
    <property type="entry name" value="ASADH-related"/>
</dbReference>
<dbReference type="EMBL" id="JAVDZE010000001">
    <property type="protein sequence ID" value="MDV3103232.1"/>
    <property type="molecule type" value="Genomic_DNA"/>
</dbReference>
<dbReference type="InterPro" id="IPR012280">
    <property type="entry name" value="Semialdhyde_DH_dimer_dom"/>
</dbReference>
<keyword evidence="3 6" id="KW-0560">Oxidoreductase</keyword>
<gene>
    <name evidence="6" type="primary">asd</name>
    <name evidence="6" type="ORF">RBI02_01545</name>
</gene>
<evidence type="ECO:0000313" key="6">
    <source>
        <dbReference type="EMBL" id="MDV3103232.1"/>
    </source>
</evidence>
<dbReference type="NCBIfam" id="NF006416">
    <property type="entry name" value="PRK08664.1"/>
    <property type="match status" value="1"/>
</dbReference>
<dbReference type="PIRSF" id="PIRSF000148">
    <property type="entry name" value="ASA_dh"/>
    <property type="match status" value="1"/>
</dbReference>
<comment type="similarity">
    <text evidence="1">Belongs to the aspartate-semialdehyde dehydrogenase family.</text>
</comment>
<dbReference type="GO" id="GO:0004073">
    <property type="term" value="F:aspartate-semialdehyde dehydrogenase activity"/>
    <property type="evidence" value="ECO:0007669"/>
    <property type="project" value="UniProtKB-EC"/>
</dbReference>
<dbReference type="InterPro" id="IPR036291">
    <property type="entry name" value="NAD(P)-bd_dom_sf"/>
</dbReference>
<feature type="domain" description="Semialdehyde dehydrogenase NAD-binding" evidence="5">
    <location>
        <begin position="2"/>
        <end position="123"/>
    </location>
</feature>
<dbReference type="GO" id="GO:0009088">
    <property type="term" value="P:threonine biosynthetic process"/>
    <property type="evidence" value="ECO:0007669"/>
    <property type="project" value="UniProtKB-ARBA"/>
</dbReference>